<dbReference type="SUPFAM" id="SSF82282">
    <property type="entry name" value="Homocysteine S-methyltransferase"/>
    <property type="match status" value="1"/>
</dbReference>
<dbReference type="EMBL" id="BKAJ01000018">
    <property type="protein sequence ID" value="GEP53808.1"/>
    <property type="molecule type" value="Genomic_DNA"/>
</dbReference>
<dbReference type="InterPro" id="IPR036589">
    <property type="entry name" value="HCY_dom_sf"/>
</dbReference>
<dbReference type="PANTHER" id="PTHR11103">
    <property type="entry name" value="SLR1189 PROTEIN"/>
    <property type="match status" value="1"/>
</dbReference>
<evidence type="ECO:0000256" key="1">
    <source>
        <dbReference type="ARBA" id="ARBA00022603"/>
    </source>
</evidence>
<feature type="domain" description="Hcy-binding" evidence="4">
    <location>
        <begin position="1"/>
        <end position="150"/>
    </location>
</feature>
<keyword evidence="3" id="KW-0479">Metal-binding</keyword>
<sequence>MVTAITMTNANEAIGITRAATKAGLPVVISFTVETDGRLPTGQSLADAVCEVDVVTSKAPAYYMINCAHPTHFQKTLGDEPWARRIGGLRANASKRSHQELNDSPDLDVGNPVELGAEYRDLLRRHPQINVLGGCCGTDHRHIECIALACREVTRAA</sequence>
<keyword evidence="3" id="KW-0862">Zinc</keyword>
<dbReference type="AlphaFoldDB" id="A0A512N4A2"/>
<dbReference type="InterPro" id="IPR003726">
    <property type="entry name" value="HCY_dom"/>
</dbReference>
<name>A0A512N4A2_9HYPH</name>
<comment type="caution">
    <text evidence="5">The sequence shown here is derived from an EMBL/GenBank/DDBJ whole genome shotgun (WGS) entry which is preliminary data.</text>
</comment>
<dbReference type="PANTHER" id="PTHR11103:SF18">
    <property type="entry name" value="SLR1189 PROTEIN"/>
    <property type="match status" value="1"/>
</dbReference>
<evidence type="ECO:0000256" key="2">
    <source>
        <dbReference type="ARBA" id="ARBA00022679"/>
    </source>
</evidence>
<feature type="binding site" evidence="3">
    <location>
        <position position="135"/>
    </location>
    <ligand>
        <name>Zn(2+)</name>
        <dbReference type="ChEBI" id="CHEBI:29105"/>
    </ligand>
</feature>
<evidence type="ECO:0000256" key="3">
    <source>
        <dbReference type="PROSITE-ProRule" id="PRU00333"/>
    </source>
</evidence>
<reference evidence="5 6" key="1">
    <citation type="submission" date="2019-07" db="EMBL/GenBank/DDBJ databases">
        <title>Whole genome shotgun sequence of Reyranella soli NBRC 108950.</title>
        <authorList>
            <person name="Hosoyama A."/>
            <person name="Uohara A."/>
            <person name="Ohji S."/>
            <person name="Ichikawa N."/>
        </authorList>
    </citation>
    <scope>NUCLEOTIDE SEQUENCE [LARGE SCALE GENOMIC DNA]</scope>
    <source>
        <strain evidence="5 6">NBRC 108950</strain>
    </source>
</reference>
<feature type="binding site" evidence="3">
    <location>
        <position position="136"/>
    </location>
    <ligand>
        <name>Zn(2+)</name>
        <dbReference type="ChEBI" id="CHEBI:29105"/>
    </ligand>
</feature>
<keyword evidence="2 3" id="KW-0808">Transferase</keyword>
<dbReference type="PROSITE" id="PS50970">
    <property type="entry name" value="HCY"/>
    <property type="match status" value="1"/>
</dbReference>
<keyword evidence="6" id="KW-1185">Reference proteome</keyword>
<dbReference type="Proteomes" id="UP000321058">
    <property type="component" value="Unassembled WGS sequence"/>
</dbReference>
<organism evidence="5 6">
    <name type="scientific">Reyranella soli</name>
    <dbReference type="NCBI Taxonomy" id="1230389"/>
    <lineage>
        <taxon>Bacteria</taxon>
        <taxon>Pseudomonadati</taxon>
        <taxon>Pseudomonadota</taxon>
        <taxon>Alphaproteobacteria</taxon>
        <taxon>Hyphomicrobiales</taxon>
        <taxon>Reyranellaceae</taxon>
        <taxon>Reyranella</taxon>
    </lineage>
</organism>
<dbReference type="Gene3D" id="3.20.20.330">
    <property type="entry name" value="Homocysteine-binding-like domain"/>
    <property type="match status" value="1"/>
</dbReference>
<dbReference type="GO" id="GO:0008168">
    <property type="term" value="F:methyltransferase activity"/>
    <property type="evidence" value="ECO:0007669"/>
    <property type="project" value="UniProtKB-UniRule"/>
</dbReference>
<evidence type="ECO:0000259" key="4">
    <source>
        <dbReference type="PROSITE" id="PS50970"/>
    </source>
</evidence>
<comment type="cofactor">
    <cofactor evidence="3">
        <name>Zn(2+)</name>
        <dbReference type="ChEBI" id="CHEBI:29105"/>
    </cofactor>
</comment>
<accession>A0A512N4A2</accession>
<gene>
    <name evidence="5" type="ORF">RSO01_09740</name>
</gene>
<keyword evidence="1 3" id="KW-0489">Methyltransferase</keyword>
<feature type="binding site" evidence="3">
    <location>
        <position position="67"/>
    </location>
    <ligand>
        <name>Zn(2+)</name>
        <dbReference type="ChEBI" id="CHEBI:29105"/>
    </ligand>
</feature>
<dbReference type="GO" id="GO:0032259">
    <property type="term" value="P:methylation"/>
    <property type="evidence" value="ECO:0007669"/>
    <property type="project" value="UniProtKB-KW"/>
</dbReference>
<protein>
    <recommendedName>
        <fullName evidence="4">Hcy-binding domain-containing protein</fullName>
    </recommendedName>
</protein>
<evidence type="ECO:0000313" key="5">
    <source>
        <dbReference type="EMBL" id="GEP53808.1"/>
    </source>
</evidence>
<dbReference type="GO" id="GO:0046872">
    <property type="term" value="F:metal ion binding"/>
    <property type="evidence" value="ECO:0007669"/>
    <property type="project" value="UniProtKB-KW"/>
</dbReference>
<proteinExistence type="predicted"/>
<dbReference type="Pfam" id="PF02574">
    <property type="entry name" value="S-methyl_trans"/>
    <property type="match status" value="1"/>
</dbReference>
<evidence type="ECO:0000313" key="6">
    <source>
        <dbReference type="Proteomes" id="UP000321058"/>
    </source>
</evidence>